<keyword evidence="2" id="KW-1185">Reference proteome</keyword>
<protein>
    <submittedName>
        <fullName evidence="3">Uncharacterized protein</fullName>
    </submittedName>
</protein>
<organism evidence="2 3">
    <name type="scientific">Strongyloides stercoralis</name>
    <name type="common">Threadworm</name>
    <dbReference type="NCBI Taxonomy" id="6248"/>
    <lineage>
        <taxon>Eukaryota</taxon>
        <taxon>Metazoa</taxon>
        <taxon>Ecdysozoa</taxon>
        <taxon>Nematoda</taxon>
        <taxon>Chromadorea</taxon>
        <taxon>Rhabditida</taxon>
        <taxon>Tylenchina</taxon>
        <taxon>Panagrolaimomorpha</taxon>
        <taxon>Strongyloidoidea</taxon>
        <taxon>Strongyloididae</taxon>
        <taxon>Strongyloides</taxon>
    </lineage>
</organism>
<accession>A0AAF5DGV8</accession>
<keyword evidence="1" id="KW-0472">Membrane</keyword>
<dbReference type="Proteomes" id="UP000035681">
    <property type="component" value="Unplaced"/>
</dbReference>
<evidence type="ECO:0000313" key="2">
    <source>
        <dbReference type="Proteomes" id="UP000035681"/>
    </source>
</evidence>
<dbReference type="AlphaFoldDB" id="A0AAF5DGV8"/>
<name>A0AAF5DGV8_STRER</name>
<keyword evidence="1" id="KW-1133">Transmembrane helix</keyword>
<evidence type="ECO:0000313" key="3">
    <source>
        <dbReference type="WBParaSite" id="TCONS_00012587.p1"/>
    </source>
</evidence>
<feature type="transmembrane region" description="Helical" evidence="1">
    <location>
        <begin position="213"/>
        <end position="232"/>
    </location>
</feature>
<keyword evidence="1" id="KW-0812">Transmembrane</keyword>
<proteinExistence type="predicted"/>
<sequence length="257" mass="30143">MVKCNKNYESKKKIFKRRHWITGTGKEEFINEIRNAVKHCYMPINLKSNVNKEFKDNFVLEYNPIIQLYLNKPICFSVSLYPKISIVHKITYLGYEDENNKLRNNVAFKHETYRVSNNGIFTEQDQIKNLTFSLPSIEVNFSSGVNGIFTIYENEKITSEEADLLQESTLVFSPNISIKFIPDKNALQKNETNKKAYNSFSIYYKTITYNNKIYSIVILLMFLYIIAIKKLFTSLYWQIEVCSIQVDSSFMQIKNTA</sequence>
<evidence type="ECO:0000256" key="1">
    <source>
        <dbReference type="SAM" id="Phobius"/>
    </source>
</evidence>
<reference evidence="3" key="1">
    <citation type="submission" date="2024-02" db="UniProtKB">
        <authorList>
            <consortium name="WormBaseParasite"/>
        </authorList>
    </citation>
    <scope>IDENTIFICATION</scope>
</reference>
<dbReference type="WBParaSite" id="TCONS_00012587.p1">
    <property type="protein sequence ID" value="TCONS_00012587.p1"/>
    <property type="gene ID" value="XLOC_008246"/>
</dbReference>